<proteinExistence type="inferred from homology"/>
<keyword evidence="8" id="KW-1185">Reference proteome</keyword>
<dbReference type="CDD" id="cd03786">
    <property type="entry name" value="GTB_UDP-GlcNAc_2-Epimerase"/>
    <property type="match status" value="1"/>
</dbReference>
<keyword evidence="1 5" id="KW-0413">Isomerase</keyword>
<evidence type="ECO:0000256" key="2">
    <source>
        <dbReference type="ARBA" id="ARBA00036080"/>
    </source>
</evidence>
<evidence type="ECO:0000313" key="7">
    <source>
        <dbReference type="EMBL" id="EPX85750.1"/>
    </source>
</evidence>
<dbReference type="HOGENOM" id="CLU_041674_1_1_5"/>
<dbReference type="STRING" id="1123237.Salmuc_05022"/>
<feature type="domain" description="UDP-N-acetylglucosamine 2-epimerase" evidence="6">
    <location>
        <begin position="1"/>
        <end position="260"/>
    </location>
</feature>
<reference evidence="8" key="1">
    <citation type="journal article" date="2014" name="Stand. Genomic Sci.">
        <title>Genome sequence of the exopolysaccharide-producing Salipiger mucosus type strain (DSM 16094(T)), a moderately halophilic member of the Roseobacter clade.</title>
        <authorList>
            <person name="Riedel T."/>
            <person name="Spring S."/>
            <person name="Fiebig A."/>
            <person name="Petersen J."/>
            <person name="Kyrpides N.C."/>
            <person name="Goker M."/>
            <person name="Klenk H.P."/>
        </authorList>
    </citation>
    <scope>NUCLEOTIDE SEQUENCE [LARGE SCALE GENOMIC DNA]</scope>
    <source>
        <strain evidence="8">DSM 16094</strain>
    </source>
</reference>
<dbReference type="eggNOG" id="COG0381">
    <property type="taxonomic scope" value="Bacteria"/>
</dbReference>
<evidence type="ECO:0000256" key="3">
    <source>
        <dbReference type="ARBA" id="ARBA00038209"/>
    </source>
</evidence>
<organism evidence="7 8">
    <name type="scientific">Salipiger mucosus DSM 16094</name>
    <dbReference type="NCBI Taxonomy" id="1123237"/>
    <lineage>
        <taxon>Bacteria</taxon>
        <taxon>Pseudomonadati</taxon>
        <taxon>Pseudomonadota</taxon>
        <taxon>Alphaproteobacteria</taxon>
        <taxon>Rhodobacterales</taxon>
        <taxon>Roseobacteraceae</taxon>
        <taxon>Salipiger</taxon>
    </lineage>
</organism>
<dbReference type="NCBIfam" id="TIGR00236">
    <property type="entry name" value="wecB"/>
    <property type="match status" value="1"/>
</dbReference>
<name>S9S6C6_9RHOB</name>
<dbReference type="EMBL" id="APVH01000008">
    <property type="protein sequence ID" value="EPX85750.1"/>
    <property type="molecule type" value="Genomic_DNA"/>
</dbReference>
<dbReference type="PANTHER" id="PTHR43174">
    <property type="entry name" value="UDP-N-ACETYLGLUCOSAMINE 2-EPIMERASE"/>
    <property type="match status" value="1"/>
</dbReference>
<evidence type="ECO:0000313" key="8">
    <source>
        <dbReference type="Proteomes" id="UP000015347"/>
    </source>
</evidence>
<dbReference type="RefSeq" id="WP_021119792.1">
    <property type="nucleotide sequence ID" value="NZ_KE557273.1"/>
</dbReference>
<evidence type="ECO:0000256" key="1">
    <source>
        <dbReference type="ARBA" id="ARBA00023235"/>
    </source>
</evidence>
<dbReference type="Proteomes" id="UP000015347">
    <property type="component" value="Unassembled WGS sequence"/>
</dbReference>
<evidence type="ECO:0000259" key="6">
    <source>
        <dbReference type="Pfam" id="PF02350"/>
    </source>
</evidence>
<dbReference type="PANTHER" id="PTHR43174:SF2">
    <property type="entry name" value="UDP-N-ACETYLGLUCOSAMINE 2-EPIMERASE"/>
    <property type="match status" value="1"/>
</dbReference>
<comment type="caution">
    <text evidence="7">The sequence shown here is derived from an EMBL/GenBank/DDBJ whole genome shotgun (WGS) entry which is preliminary data.</text>
</comment>
<sequence>MAAFHLQIPVGHVEAGLRTYDKRAPFPEEVNRRLISTIADLHFAPTAHAEENLLREGVPPDTIEVTGNTVIDALFWVLANRTADLSGLLSEVPSEAPWILVTGHRRESFGEGFRNLCIALNEIAERYPGHQIVYPVHLNPRVRETVFEMLKDRSNIHLVEPMDYVPFVHLMQRSEFIISDSGGIQEEATALGKSVLVTREVTERPEAVMAGVCRLVGTDPEKILRGAASLLDRNSAFANDPSARQIYGDGHAAARIVDAIA</sequence>
<dbReference type="EC" id="5.1.3.14" evidence="4"/>
<protein>
    <recommendedName>
        <fullName evidence="4">UDP-N-acetylglucosamine 2-epimerase (non-hydrolyzing)</fullName>
        <ecNumber evidence="4">5.1.3.14</ecNumber>
    </recommendedName>
</protein>
<dbReference type="InterPro" id="IPR029767">
    <property type="entry name" value="WecB-like"/>
</dbReference>
<gene>
    <name evidence="7" type="ORF">Salmuc_05022</name>
</gene>
<evidence type="ECO:0000256" key="5">
    <source>
        <dbReference type="RuleBase" id="RU003513"/>
    </source>
</evidence>
<comment type="similarity">
    <text evidence="3 5">Belongs to the UDP-N-acetylglucosamine 2-epimerase family.</text>
</comment>
<dbReference type="InterPro" id="IPR003331">
    <property type="entry name" value="UDP_GlcNAc_Epimerase_2_dom"/>
</dbReference>
<dbReference type="SUPFAM" id="SSF53756">
    <property type="entry name" value="UDP-Glycosyltransferase/glycogen phosphorylase"/>
    <property type="match status" value="1"/>
</dbReference>
<dbReference type="Pfam" id="PF02350">
    <property type="entry name" value="Epimerase_2"/>
    <property type="match status" value="1"/>
</dbReference>
<evidence type="ECO:0000256" key="4">
    <source>
        <dbReference type="ARBA" id="ARBA00038858"/>
    </source>
</evidence>
<dbReference type="Gene3D" id="3.40.50.2000">
    <property type="entry name" value="Glycogen Phosphorylase B"/>
    <property type="match status" value="2"/>
</dbReference>
<accession>S9S6C6</accession>
<dbReference type="AlphaFoldDB" id="S9S6C6"/>
<dbReference type="GO" id="GO:0008761">
    <property type="term" value="F:UDP-N-acetylglucosamine 2-epimerase activity"/>
    <property type="evidence" value="ECO:0007669"/>
    <property type="project" value="UniProtKB-EC"/>
</dbReference>
<comment type="catalytic activity">
    <reaction evidence="2">
        <text>UDP-N-acetyl-alpha-D-glucosamine = UDP-N-acetyl-alpha-D-mannosamine</text>
        <dbReference type="Rhea" id="RHEA:17213"/>
        <dbReference type="ChEBI" id="CHEBI:57705"/>
        <dbReference type="ChEBI" id="CHEBI:68623"/>
        <dbReference type="EC" id="5.1.3.14"/>
    </reaction>
</comment>